<dbReference type="InterPro" id="IPR036005">
    <property type="entry name" value="Creatinase/aminopeptidase-like"/>
</dbReference>
<name>A0A2H4SIA8_CORMI</name>
<dbReference type="Pfam" id="PF00557">
    <property type="entry name" value="Peptidase_M24"/>
    <property type="match status" value="1"/>
</dbReference>
<dbReference type="GO" id="GO:0004177">
    <property type="term" value="F:aminopeptidase activity"/>
    <property type="evidence" value="ECO:0007669"/>
    <property type="project" value="UniProtKB-KW"/>
</dbReference>
<dbReference type="EMBL" id="CP023324">
    <property type="protein sequence ID" value="ATY62839.1"/>
    <property type="molecule type" value="Genomic_DNA"/>
</dbReference>
<protein>
    <submittedName>
        <fullName evidence="3">Xaa-Pro aminopeptidase family enzyme</fullName>
    </submittedName>
</protein>
<organism evidence="3 4">
    <name type="scientific">Cordyceps militaris</name>
    <name type="common">Caterpillar fungus</name>
    <name type="synonym">Clavaria militaris</name>
    <dbReference type="NCBI Taxonomy" id="73501"/>
    <lineage>
        <taxon>Eukaryota</taxon>
        <taxon>Fungi</taxon>
        <taxon>Dikarya</taxon>
        <taxon>Ascomycota</taxon>
        <taxon>Pezizomycotina</taxon>
        <taxon>Sordariomycetes</taxon>
        <taxon>Hypocreomycetidae</taxon>
        <taxon>Hypocreales</taxon>
        <taxon>Cordycipitaceae</taxon>
        <taxon>Cordyceps</taxon>
    </lineage>
</organism>
<dbReference type="Proteomes" id="UP000323067">
    <property type="component" value="Chromosome vii"/>
</dbReference>
<dbReference type="VEuPathDB" id="FungiDB:A9K55_008570"/>
<keyword evidence="3" id="KW-0645">Protease</keyword>
<dbReference type="AlphaFoldDB" id="A0A2H4SIA8"/>
<evidence type="ECO:0000313" key="4">
    <source>
        <dbReference type="Proteomes" id="UP000323067"/>
    </source>
</evidence>
<reference evidence="3 4" key="1">
    <citation type="journal article" date="2017" name="BMC Genomics">
        <title>Chromosome level assembly and secondary metabolite potential of the parasitic fungus Cordyceps militaris.</title>
        <authorList>
            <person name="Kramer G.J."/>
            <person name="Nodwell J.R."/>
        </authorList>
    </citation>
    <scope>NUCLEOTIDE SEQUENCE [LARGE SCALE GENOMIC DNA]</scope>
    <source>
        <strain evidence="3 4">ATCC 34164</strain>
    </source>
</reference>
<dbReference type="OrthoDB" id="3632757at2759"/>
<evidence type="ECO:0000259" key="2">
    <source>
        <dbReference type="Pfam" id="PF00557"/>
    </source>
</evidence>
<feature type="chain" id="PRO_5014149473" evidence="1">
    <location>
        <begin position="19"/>
        <end position="450"/>
    </location>
</feature>
<feature type="domain" description="Peptidase M24" evidence="2">
    <location>
        <begin position="198"/>
        <end position="378"/>
    </location>
</feature>
<accession>A0A2H4SIA8</accession>
<keyword evidence="3" id="KW-0378">Hydrolase</keyword>
<sequence length="450" mass="50302">MKLTLLTALATATPLCAAALTPNYQYLPPLREQSALQEKWYAERRAAIPALLQKHGVDAWLISQREYAEDTVFWSLTPSFSARRRTTMLFLAPSAADPSLATAHTFVDNTPRLWDDVRAVLARRDPARIAVNAHPEIAFASGLHAGELAAARRGLGGVWAERFVGEAAPMLAVEYIGTQIAARLPWYRRMQETAWAIIAEGFSERVITPGQTTARDVEWWMRDKIQSLNYTTWFHPSVTIIKPDTPWGAAASEEEEEEEDTPIAHGDLLHVDFGVSALGMHTDTQHLAYVLRPGQTSHDDVPRGFREGLAKGNRLQDMTRRHMRPGRTGNEILAAIRHEMADEGLEGKIYCHAIGDWGHSAGTVIGMTNLQDQVPILGDLPLLANTWYSVELRADHFVPEFNATFSFPLEEDVYWSPEGGFEWVYGRQERLHLIRPAGHVSKQQGSSPEL</sequence>
<keyword evidence="1" id="KW-0732">Signal</keyword>
<gene>
    <name evidence="3" type="ORF">A9K55_008570</name>
</gene>
<proteinExistence type="predicted"/>
<dbReference type="Gene3D" id="3.90.230.10">
    <property type="entry name" value="Creatinase/methionine aminopeptidase superfamily"/>
    <property type="match status" value="1"/>
</dbReference>
<dbReference type="SUPFAM" id="SSF55920">
    <property type="entry name" value="Creatinase/aminopeptidase"/>
    <property type="match status" value="1"/>
</dbReference>
<feature type="signal peptide" evidence="1">
    <location>
        <begin position="1"/>
        <end position="18"/>
    </location>
</feature>
<dbReference type="VEuPathDB" id="FungiDB:CCM_00900"/>
<evidence type="ECO:0000256" key="1">
    <source>
        <dbReference type="SAM" id="SignalP"/>
    </source>
</evidence>
<keyword evidence="3" id="KW-0031">Aminopeptidase</keyword>
<dbReference type="InterPro" id="IPR000994">
    <property type="entry name" value="Pept_M24"/>
</dbReference>
<evidence type="ECO:0000313" key="3">
    <source>
        <dbReference type="EMBL" id="ATY62839.1"/>
    </source>
</evidence>